<sequence>MPSSSSSSSGLSAQSSPFREPTPEWNPEEAHAANIRRAIRAEPQFLHLVRGTTFRRRERISPSRPRTARLGRAAANGERRGRRRLSLEGVTSSEEVRRRRRRRRTEAPPTSRRQAPPPWPGNLSDFDSDEDDADEEDEDNEGPVGGRYGSDDEPAGSSADDGDDGDDDEEGSNGP</sequence>
<feature type="region of interest" description="Disordered" evidence="1">
    <location>
        <begin position="55"/>
        <end position="175"/>
    </location>
</feature>
<reference evidence="2" key="1">
    <citation type="submission" date="2023-07" db="EMBL/GenBank/DDBJ databases">
        <title>A chromosome-level genome assembly of Lolium multiflorum.</title>
        <authorList>
            <person name="Chen Y."/>
            <person name="Copetti D."/>
            <person name="Kolliker R."/>
            <person name="Studer B."/>
        </authorList>
    </citation>
    <scope>NUCLEOTIDE SEQUENCE</scope>
    <source>
        <strain evidence="2">02402/16</strain>
        <tissue evidence="2">Leaf</tissue>
    </source>
</reference>
<feature type="region of interest" description="Disordered" evidence="1">
    <location>
        <begin position="1"/>
        <end position="30"/>
    </location>
</feature>
<protein>
    <submittedName>
        <fullName evidence="2">Uncharacterized protein</fullName>
    </submittedName>
</protein>
<proteinExistence type="predicted"/>
<gene>
    <name evidence="2" type="ORF">QYE76_068265</name>
</gene>
<feature type="compositionally biased region" description="Low complexity" evidence="1">
    <location>
        <begin position="1"/>
        <end position="16"/>
    </location>
</feature>
<feature type="compositionally biased region" description="Acidic residues" evidence="1">
    <location>
        <begin position="160"/>
        <end position="175"/>
    </location>
</feature>
<evidence type="ECO:0000256" key="1">
    <source>
        <dbReference type="SAM" id="MobiDB-lite"/>
    </source>
</evidence>
<accession>A0AAD8SGF8</accession>
<dbReference type="AlphaFoldDB" id="A0AAD8SGF8"/>
<dbReference type="Proteomes" id="UP001231189">
    <property type="component" value="Unassembled WGS sequence"/>
</dbReference>
<feature type="compositionally biased region" description="Low complexity" evidence="1">
    <location>
        <begin position="62"/>
        <end position="76"/>
    </location>
</feature>
<name>A0AAD8SGF8_LOLMU</name>
<evidence type="ECO:0000313" key="3">
    <source>
        <dbReference type="Proteomes" id="UP001231189"/>
    </source>
</evidence>
<dbReference type="EMBL" id="JAUUTY010000004">
    <property type="protein sequence ID" value="KAK1650460.1"/>
    <property type="molecule type" value="Genomic_DNA"/>
</dbReference>
<evidence type="ECO:0000313" key="2">
    <source>
        <dbReference type="EMBL" id="KAK1650460.1"/>
    </source>
</evidence>
<feature type="compositionally biased region" description="Acidic residues" evidence="1">
    <location>
        <begin position="126"/>
        <end position="141"/>
    </location>
</feature>
<organism evidence="2 3">
    <name type="scientific">Lolium multiflorum</name>
    <name type="common">Italian ryegrass</name>
    <name type="synonym">Lolium perenne subsp. multiflorum</name>
    <dbReference type="NCBI Taxonomy" id="4521"/>
    <lineage>
        <taxon>Eukaryota</taxon>
        <taxon>Viridiplantae</taxon>
        <taxon>Streptophyta</taxon>
        <taxon>Embryophyta</taxon>
        <taxon>Tracheophyta</taxon>
        <taxon>Spermatophyta</taxon>
        <taxon>Magnoliopsida</taxon>
        <taxon>Liliopsida</taxon>
        <taxon>Poales</taxon>
        <taxon>Poaceae</taxon>
        <taxon>BOP clade</taxon>
        <taxon>Pooideae</taxon>
        <taxon>Poodae</taxon>
        <taxon>Poeae</taxon>
        <taxon>Poeae Chloroplast Group 2 (Poeae type)</taxon>
        <taxon>Loliodinae</taxon>
        <taxon>Loliinae</taxon>
        <taxon>Lolium</taxon>
    </lineage>
</organism>
<keyword evidence="3" id="KW-1185">Reference proteome</keyword>
<comment type="caution">
    <text evidence="2">The sequence shown here is derived from an EMBL/GenBank/DDBJ whole genome shotgun (WGS) entry which is preliminary data.</text>
</comment>